<keyword evidence="2" id="KW-0378">Hydrolase</keyword>
<reference evidence="2 3" key="1">
    <citation type="journal article" date="2013" name="Antonie Van Leeuwenhoek">
        <title>Paracoccus zhejiangensis sp. nov., isolated from activated sludge in wastewater-treatment system.</title>
        <authorList>
            <person name="Wu Z.G."/>
            <person name="Zhang D.F."/>
            <person name="Liu Y.L."/>
            <person name="Wang F."/>
            <person name="Jiang X."/>
            <person name="Li C."/>
            <person name="Li S.P."/>
            <person name="Hong Q."/>
            <person name="Li W.J."/>
        </authorList>
    </citation>
    <scope>NUCLEOTIDE SEQUENCE [LARGE SCALE GENOMIC DNA]</scope>
    <source>
        <strain evidence="2 3">J6</strain>
    </source>
</reference>
<dbReference type="Proteomes" id="UP000234530">
    <property type="component" value="Chromosome"/>
</dbReference>
<dbReference type="InterPro" id="IPR000073">
    <property type="entry name" value="AB_hydrolase_1"/>
</dbReference>
<dbReference type="Gene3D" id="3.40.50.1820">
    <property type="entry name" value="alpha/beta hydrolase"/>
    <property type="match status" value="1"/>
</dbReference>
<accession>A0A2H5EYF0</accession>
<evidence type="ECO:0000313" key="2">
    <source>
        <dbReference type="EMBL" id="AUH64329.1"/>
    </source>
</evidence>
<dbReference type="GO" id="GO:0016787">
    <property type="term" value="F:hydrolase activity"/>
    <property type="evidence" value="ECO:0007669"/>
    <property type="project" value="UniProtKB-KW"/>
</dbReference>
<proteinExistence type="predicted"/>
<gene>
    <name evidence="2" type="ORF">CX676_09310</name>
</gene>
<dbReference type="PRINTS" id="PR00111">
    <property type="entry name" value="ABHYDROLASE"/>
</dbReference>
<keyword evidence="3" id="KW-1185">Reference proteome</keyword>
<dbReference type="SUPFAM" id="SSF53474">
    <property type="entry name" value="alpha/beta-Hydrolases"/>
    <property type="match status" value="1"/>
</dbReference>
<dbReference type="EMBL" id="CP025430">
    <property type="protein sequence ID" value="AUH64329.1"/>
    <property type="molecule type" value="Genomic_DNA"/>
</dbReference>
<dbReference type="KEGG" id="pzh:CX676_09310"/>
<organism evidence="2 3">
    <name type="scientific">Paracoccus zhejiangensis</name>
    <dbReference type="NCBI Taxonomy" id="1077935"/>
    <lineage>
        <taxon>Bacteria</taxon>
        <taxon>Pseudomonadati</taxon>
        <taxon>Pseudomonadota</taxon>
        <taxon>Alphaproteobacteria</taxon>
        <taxon>Rhodobacterales</taxon>
        <taxon>Paracoccaceae</taxon>
        <taxon>Paracoccus</taxon>
    </lineage>
</organism>
<dbReference type="OrthoDB" id="5491135at2"/>
<dbReference type="InterPro" id="IPR050266">
    <property type="entry name" value="AB_hydrolase_sf"/>
</dbReference>
<dbReference type="AlphaFoldDB" id="A0A2H5EYF0"/>
<sequence>MALVLAPGFMLDDDLWTDMGDALARFGPIHHADPSRGHSIEEMAAQTLEAAPKRFDLIGFSMGGYVARAIQRAAPDRVRRMVLVATSARGDSAFQAQRKALVANADPALFGGISHRAIRMALAPDREGDTALVERIHAMSLRLGGEAFRRQSLFRRDGDLQQLAAITCPTLIVAGSQDRLRSVTESGEMLAAIPGARMVTIDAGHMIPMEAPGELSAALTAFLDA</sequence>
<dbReference type="RefSeq" id="WP_101752366.1">
    <property type="nucleotide sequence ID" value="NZ_CP025430.1"/>
</dbReference>
<protein>
    <submittedName>
        <fullName evidence="2">Alpha/beta hydrolase</fullName>
    </submittedName>
</protein>
<name>A0A2H5EYF0_9RHOB</name>
<dbReference type="PANTHER" id="PTHR43798">
    <property type="entry name" value="MONOACYLGLYCEROL LIPASE"/>
    <property type="match status" value="1"/>
</dbReference>
<evidence type="ECO:0000259" key="1">
    <source>
        <dbReference type="Pfam" id="PF12697"/>
    </source>
</evidence>
<dbReference type="PANTHER" id="PTHR43798:SF29">
    <property type="entry name" value="AB HYDROLASE-1 DOMAIN-CONTAINING PROTEIN"/>
    <property type="match status" value="1"/>
</dbReference>
<evidence type="ECO:0000313" key="3">
    <source>
        <dbReference type="Proteomes" id="UP000234530"/>
    </source>
</evidence>
<feature type="domain" description="AB hydrolase-1" evidence="1">
    <location>
        <begin position="3"/>
        <end position="217"/>
    </location>
</feature>
<dbReference type="Pfam" id="PF12697">
    <property type="entry name" value="Abhydrolase_6"/>
    <property type="match status" value="1"/>
</dbReference>
<dbReference type="InterPro" id="IPR029058">
    <property type="entry name" value="AB_hydrolase_fold"/>
</dbReference>